<name>A0A9N9JD69_9GLOM</name>
<dbReference type="Proteomes" id="UP000789508">
    <property type="component" value="Unassembled WGS sequence"/>
</dbReference>
<evidence type="ECO:0000313" key="1">
    <source>
        <dbReference type="EMBL" id="CAG8770403.1"/>
    </source>
</evidence>
<reference evidence="1" key="1">
    <citation type="submission" date="2021-06" db="EMBL/GenBank/DDBJ databases">
        <authorList>
            <person name="Kallberg Y."/>
            <person name="Tangrot J."/>
            <person name="Rosling A."/>
        </authorList>
    </citation>
    <scope>NUCLEOTIDE SEQUENCE</scope>
    <source>
        <strain evidence="1">FL130A</strain>
    </source>
</reference>
<accession>A0A9N9JD69</accession>
<dbReference type="EMBL" id="CAJVPS010052019">
    <property type="protein sequence ID" value="CAG8770403.1"/>
    <property type="molecule type" value="Genomic_DNA"/>
</dbReference>
<sequence>EDRSVGSSCVHPVLIKISLNVIVVDVEELEENSKKIRLVVLIQELIESNCKEGQVV</sequence>
<organism evidence="1 2">
    <name type="scientific">Ambispora leptoticha</name>
    <dbReference type="NCBI Taxonomy" id="144679"/>
    <lineage>
        <taxon>Eukaryota</taxon>
        <taxon>Fungi</taxon>
        <taxon>Fungi incertae sedis</taxon>
        <taxon>Mucoromycota</taxon>
        <taxon>Glomeromycotina</taxon>
        <taxon>Glomeromycetes</taxon>
        <taxon>Archaeosporales</taxon>
        <taxon>Ambisporaceae</taxon>
        <taxon>Ambispora</taxon>
    </lineage>
</organism>
<evidence type="ECO:0000313" key="2">
    <source>
        <dbReference type="Proteomes" id="UP000789508"/>
    </source>
</evidence>
<feature type="non-terminal residue" evidence="1">
    <location>
        <position position="56"/>
    </location>
</feature>
<gene>
    <name evidence="1" type="ORF">ALEPTO_LOCUS14114</name>
</gene>
<proteinExistence type="predicted"/>
<dbReference type="AlphaFoldDB" id="A0A9N9JD69"/>
<keyword evidence="2" id="KW-1185">Reference proteome</keyword>
<comment type="caution">
    <text evidence="1">The sequence shown here is derived from an EMBL/GenBank/DDBJ whole genome shotgun (WGS) entry which is preliminary data.</text>
</comment>
<feature type="non-terminal residue" evidence="1">
    <location>
        <position position="1"/>
    </location>
</feature>
<protein>
    <submittedName>
        <fullName evidence="1">8840_t:CDS:1</fullName>
    </submittedName>
</protein>